<reference evidence="1 2" key="1">
    <citation type="submission" date="2020-01" db="EMBL/GenBank/DDBJ databases">
        <title>Identification and distribution of gene clusters putatively required for synthesis of sphingolipid metabolism inhibitors in phylogenetically diverse species of the filamentous fungus Fusarium.</title>
        <authorList>
            <person name="Kim H.-S."/>
            <person name="Busman M."/>
            <person name="Brown D.W."/>
            <person name="Divon H."/>
            <person name="Uhlig S."/>
            <person name="Proctor R.H."/>
        </authorList>
    </citation>
    <scope>NUCLEOTIDE SEQUENCE [LARGE SCALE GENOMIC DNA]</scope>
    <source>
        <strain evidence="1 2">NRRL 13308</strain>
    </source>
</reference>
<protein>
    <recommendedName>
        <fullName evidence="3">Ankyrin repeat protein</fullName>
    </recommendedName>
</protein>
<evidence type="ECO:0008006" key="3">
    <source>
        <dbReference type="Google" id="ProtNLM"/>
    </source>
</evidence>
<dbReference type="Proteomes" id="UP000536711">
    <property type="component" value="Unassembled WGS sequence"/>
</dbReference>
<name>A0A8H4K1X0_9HYPO</name>
<dbReference type="AlphaFoldDB" id="A0A8H4K1X0"/>
<dbReference type="SUPFAM" id="SSF48403">
    <property type="entry name" value="Ankyrin repeat"/>
    <property type="match status" value="1"/>
</dbReference>
<gene>
    <name evidence="1" type="ORF">FACUT_2815</name>
</gene>
<accession>A0A8H4K1X0</accession>
<evidence type="ECO:0000313" key="1">
    <source>
        <dbReference type="EMBL" id="KAF4441313.1"/>
    </source>
</evidence>
<proteinExistence type="predicted"/>
<keyword evidence="2" id="KW-1185">Reference proteome</keyword>
<dbReference type="EMBL" id="JAADJF010000059">
    <property type="protein sequence ID" value="KAF4441313.1"/>
    <property type="molecule type" value="Genomic_DNA"/>
</dbReference>
<dbReference type="Gene3D" id="1.25.40.20">
    <property type="entry name" value="Ankyrin repeat-containing domain"/>
    <property type="match status" value="1"/>
</dbReference>
<dbReference type="OrthoDB" id="3200163at2759"/>
<comment type="caution">
    <text evidence="1">The sequence shown here is derived from an EMBL/GenBank/DDBJ whole genome shotgun (WGS) entry which is preliminary data.</text>
</comment>
<sequence length="566" mass="65054">MLPTFSLVQDNLRASMEALESLRRNADYASSKLEVKTGLKRKLAAVRIVIGKESSDGLTTRLNESISLLSLALQAWTIDEGQLSRKPKDDAKLNKKYTASRFGRFFMAYATTTGAWQAYLQLPSWLSSSVYELQSTPTGYGWTYNYRVYNVVSSESIIIQKIKEGDKDGILELFGTRKASPFDKDESGCSLLYHAAKSKNLDICQLLLRLGLREALVEKCGPYGQSPLAPPVFDPSRSHPEKTWLEIAGLFQSYMDEPETSMLLRMFEYHRTCDYGDEYLRIFRQRFLPNYYYDPLIHRLEAFRLGSFHCQNPTTLRVLLAEDQKFTSFDVSESSRTGFSLVHSIAVALSIRFADEVIPFKRDWIMWWLSPFRDHWSDMVRGVASVATTKDLHTVEKIQPWDSYQVPCWKGSPLISVIGGALCYLSPDISFVHWDNVFQGCIQKWVSILQESGVDLMLYGEQEAATLDKSFRSSFDASAIEASRNEIRNVMPRGSDRMTFRRAERADREMWNQNHWVPIRLLKLKFGQTPEEWQISWAPEFECMAYEFWQMVEKGETTMPGSWVDG</sequence>
<organism evidence="1 2">
    <name type="scientific">Fusarium acutatum</name>
    <dbReference type="NCBI Taxonomy" id="78861"/>
    <lineage>
        <taxon>Eukaryota</taxon>
        <taxon>Fungi</taxon>
        <taxon>Dikarya</taxon>
        <taxon>Ascomycota</taxon>
        <taxon>Pezizomycotina</taxon>
        <taxon>Sordariomycetes</taxon>
        <taxon>Hypocreomycetidae</taxon>
        <taxon>Hypocreales</taxon>
        <taxon>Nectriaceae</taxon>
        <taxon>Fusarium</taxon>
        <taxon>Fusarium fujikuroi species complex</taxon>
    </lineage>
</organism>
<evidence type="ECO:0000313" key="2">
    <source>
        <dbReference type="Proteomes" id="UP000536711"/>
    </source>
</evidence>
<dbReference type="InterPro" id="IPR036770">
    <property type="entry name" value="Ankyrin_rpt-contain_sf"/>
</dbReference>